<dbReference type="Gene3D" id="1.20.1250.20">
    <property type="entry name" value="MFS general substrate transporter like domains"/>
    <property type="match status" value="1"/>
</dbReference>
<dbReference type="AlphaFoldDB" id="A0A545TFX9"/>
<keyword evidence="5 7" id="KW-1133">Transmembrane helix</keyword>
<feature type="transmembrane region" description="Helical" evidence="7">
    <location>
        <begin position="161"/>
        <end position="181"/>
    </location>
</feature>
<dbReference type="EMBL" id="VHSH01000008">
    <property type="protein sequence ID" value="TQV76129.1"/>
    <property type="molecule type" value="Genomic_DNA"/>
</dbReference>
<keyword evidence="4 7" id="KW-0812">Transmembrane</keyword>
<feature type="transmembrane region" description="Helical" evidence="7">
    <location>
        <begin position="58"/>
        <end position="75"/>
    </location>
</feature>
<feature type="domain" description="Major facilitator superfamily (MFS) profile" evidence="8">
    <location>
        <begin position="27"/>
        <end position="418"/>
    </location>
</feature>
<keyword evidence="6 7" id="KW-0472">Membrane</keyword>
<dbReference type="InterPro" id="IPR004752">
    <property type="entry name" value="AmpG_permease/AT-1"/>
</dbReference>
<evidence type="ECO:0000256" key="7">
    <source>
        <dbReference type="SAM" id="Phobius"/>
    </source>
</evidence>
<evidence type="ECO:0000256" key="2">
    <source>
        <dbReference type="ARBA" id="ARBA00008335"/>
    </source>
</evidence>
<dbReference type="PANTHER" id="PTHR12778:SF10">
    <property type="entry name" value="MAJOR FACILITATOR SUPERFAMILY DOMAIN-CONTAINING PROTEIN 3"/>
    <property type="match status" value="1"/>
</dbReference>
<evidence type="ECO:0000313" key="9">
    <source>
        <dbReference type="EMBL" id="TQV76129.1"/>
    </source>
</evidence>
<dbReference type="InterPro" id="IPR020846">
    <property type="entry name" value="MFS_dom"/>
</dbReference>
<dbReference type="Pfam" id="PF07690">
    <property type="entry name" value="MFS_1"/>
    <property type="match status" value="1"/>
</dbReference>
<reference evidence="9 10" key="1">
    <citation type="submission" date="2019-06" db="EMBL/GenBank/DDBJ databases">
        <title>Whole genome sequence for Rhodospirillaceae sp. R148.</title>
        <authorList>
            <person name="Wang G."/>
        </authorList>
    </citation>
    <scope>NUCLEOTIDE SEQUENCE [LARGE SCALE GENOMIC DNA]</scope>
    <source>
        <strain evidence="9 10">R148</strain>
    </source>
</reference>
<protein>
    <submittedName>
        <fullName evidence="9">MFS transporter</fullName>
    </submittedName>
</protein>
<evidence type="ECO:0000256" key="6">
    <source>
        <dbReference type="ARBA" id="ARBA00023136"/>
    </source>
</evidence>
<feature type="transmembrane region" description="Helical" evidence="7">
    <location>
        <begin position="365"/>
        <end position="386"/>
    </location>
</feature>
<feature type="transmembrane region" description="Helical" evidence="7">
    <location>
        <begin position="121"/>
        <end position="141"/>
    </location>
</feature>
<dbReference type="InterPro" id="IPR036259">
    <property type="entry name" value="MFS_trans_sf"/>
</dbReference>
<evidence type="ECO:0000259" key="8">
    <source>
        <dbReference type="PROSITE" id="PS50850"/>
    </source>
</evidence>
<dbReference type="RefSeq" id="WP_142898392.1">
    <property type="nucleotide sequence ID" value="NZ_ML660059.1"/>
</dbReference>
<accession>A0A545TFX9</accession>
<evidence type="ECO:0000313" key="10">
    <source>
        <dbReference type="Proteomes" id="UP000315252"/>
    </source>
</evidence>
<dbReference type="PROSITE" id="PS50850">
    <property type="entry name" value="MFS"/>
    <property type="match status" value="1"/>
</dbReference>
<comment type="similarity">
    <text evidence="2">Belongs to the major facilitator superfamily.</text>
</comment>
<dbReference type="CDD" id="cd17485">
    <property type="entry name" value="MFS_MFSD3"/>
    <property type="match status" value="1"/>
</dbReference>
<dbReference type="GO" id="GO:0022857">
    <property type="term" value="F:transmembrane transporter activity"/>
    <property type="evidence" value="ECO:0007669"/>
    <property type="project" value="InterPro"/>
</dbReference>
<proteinExistence type="inferred from homology"/>
<comment type="caution">
    <text evidence="9">The sequence shown here is derived from an EMBL/GenBank/DDBJ whole genome shotgun (WGS) entry which is preliminary data.</text>
</comment>
<dbReference type="GO" id="GO:0016020">
    <property type="term" value="C:membrane"/>
    <property type="evidence" value="ECO:0007669"/>
    <property type="project" value="UniProtKB-SubCell"/>
</dbReference>
<feature type="transmembrane region" description="Helical" evidence="7">
    <location>
        <begin position="187"/>
        <end position="207"/>
    </location>
</feature>
<evidence type="ECO:0000256" key="1">
    <source>
        <dbReference type="ARBA" id="ARBA00004141"/>
    </source>
</evidence>
<comment type="subcellular location">
    <subcellularLocation>
        <location evidence="1">Membrane</location>
        <topology evidence="1">Multi-pass membrane protein</topology>
    </subcellularLocation>
</comment>
<gene>
    <name evidence="9" type="ORF">FKG95_21020</name>
</gene>
<feature type="transmembrane region" description="Helical" evidence="7">
    <location>
        <begin position="265"/>
        <end position="293"/>
    </location>
</feature>
<feature type="transmembrane region" description="Helical" evidence="7">
    <location>
        <begin position="300"/>
        <end position="321"/>
    </location>
</feature>
<dbReference type="SUPFAM" id="SSF103473">
    <property type="entry name" value="MFS general substrate transporter"/>
    <property type="match status" value="1"/>
</dbReference>
<sequence length="426" mass="45315">MTDSSPAPSSDGLGAAPDVKRMPPGRVLAVLTGLYIAQAIPIYLFIAALPAIFREQGVSRTMIGAIGVLLIPWILKFLWAPIVDRYQLSRLGRRRSWILPMQATIIGLILVMSQLSPLDDFFIIFGIACLVALAASTQDIATDGYAVEVLTPAQRAYGNAIQGGSIAAGVLIGSAFALILYDNFGWQVTMFSIAALAGLAALPICLMQEKSAPEESDTAGKERPSLMAFLRRPDSLQVLAFALLYRCSEGFVKPMEQPFLVDQGLSLSLVGLTSGASAATVGLGGSLLAAFVIRKYGLFTCLYGLGLARTLCFAGFALAAASQTTAAAVLIGLAFFNTVIRYMEVVGLYSLYMGASSRNQPATDFTILSCAQLIIYMLASMVSGVLADWVGYAPLFTFATVLSLVGLIWCMRQIPQNHPAYAGTSS</sequence>
<dbReference type="PANTHER" id="PTHR12778">
    <property type="entry name" value="SOLUTE CARRIER FAMILY 33 ACETYL-COA TRANSPORTER -RELATED"/>
    <property type="match status" value="1"/>
</dbReference>
<feature type="transmembrane region" description="Helical" evidence="7">
    <location>
        <begin position="392"/>
        <end position="411"/>
    </location>
</feature>
<evidence type="ECO:0000256" key="4">
    <source>
        <dbReference type="ARBA" id="ARBA00022692"/>
    </source>
</evidence>
<feature type="transmembrane region" description="Helical" evidence="7">
    <location>
        <begin position="27"/>
        <end position="52"/>
    </location>
</feature>
<dbReference type="InterPro" id="IPR011701">
    <property type="entry name" value="MFS"/>
</dbReference>
<keyword evidence="3" id="KW-0813">Transport</keyword>
<keyword evidence="10" id="KW-1185">Reference proteome</keyword>
<dbReference type="Proteomes" id="UP000315252">
    <property type="component" value="Unassembled WGS sequence"/>
</dbReference>
<feature type="transmembrane region" description="Helical" evidence="7">
    <location>
        <begin position="96"/>
        <end position="115"/>
    </location>
</feature>
<evidence type="ECO:0000256" key="5">
    <source>
        <dbReference type="ARBA" id="ARBA00022989"/>
    </source>
</evidence>
<dbReference type="OrthoDB" id="9787815at2"/>
<organism evidence="9 10">
    <name type="scientific">Denitrobaculum tricleocarpae</name>
    <dbReference type="NCBI Taxonomy" id="2591009"/>
    <lineage>
        <taxon>Bacteria</taxon>
        <taxon>Pseudomonadati</taxon>
        <taxon>Pseudomonadota</taxon>
        <taxon>Alphaproteobacteria</taxon>
        <taxon>Rhodospirillales</taxon>
        <taxon>Rhodospirillaceae</taxon>
        <taxon>Denitrobaculum</taxon>
    </lineage>
</organism>
<feature type="transmembrane region" description="Helical" evidence="7">
    <location>
        <begin position="327"/>
        <end position="353"/>
    </location>
</feature>
<name>A0A545TFX9_9PROT</name>
<evidence type="ECO:0000256" key="3">
    <source>
        <dbReference type="ARBA" id="ARBA00022448"/>
    </source>
</evidence>